<dbReference type="CDD" id="cd12087">
    <property type="entry name" value="TM_EGFR-like"/>
    <property type="match status" value="1"/>
</dbReference>
<keyword evidence="4" id="KW-1185">Reference proteome</keyword>
<keyword evidence="2" id="KW-0472">Membrane</keyword>
<feature type="compositionally biased region" description="Low complexity" evidence="1">
    <location>
        <begin position="424"/>
        <end position="443"/>
    </location>
</feature>
<dbReference type="Proteomes" id="UP001215280">
    <property type="component" value="Unassembled WGS sequence"/>
</dbReference>
<keyword evidence="2" id="KW-0812">Transmembrane</keyword>
<feature type="compositionally biased region" description="Low complexity" evidence="1">
    <location>
        <begin position="368"/>
        <end position="383"/>
    </location>
</feature>
<dbReference type="AlphaFoldDB" id="A0AAD7IHF2"/>
<dbReference type="EMBL" id="JARJLG010000121">
    <property type="protein sequence ID" value="KAJ7741779.1"/>
    <property type="molecule type" value="Genomic_DNA"/>
</dbReference>
<evidence type="ECO:0000313" key="3">
    <source>
        <dbReference type="EMBL" id="KAJ7741779.1"/>
    </source>
</evidence>
<protein>
    <submittedName>
        <fullName evidence="3">Uncharacterized protein</fullName>
    </submittedName>
</protein>
<evidence type="ECO:0000256" key="1">
    <source>
        <dbReference type="SAM" id="MobiDB-lite"/>
    </source>
</evidence>
<reference evidence="3" key="1">
    <citation type="submission" date="2023-03" db="EMBL/GenBank/DDBJ databases">
        <title>Massive genome expansion in bonnet fungi (Mycena s.s.) driven by repeated elements and novel gene families across ecological guilds.</title>
        <authorList>
            <consortium name="Lawrence Berkeley National Laboratory"/>
            <person name="Harder C.B."/>
            <person name="Miyauchi S."/>
            <person name="Viragh M."/>
            <person name="Kuo A."/>
            <person name="Thoen E."/>
            <person name="Andreopoulos B."/>
            <person name="Lu D."/>
            <person name="Skrede I."/>
            <person name="Drula E."/>
            <person name="Henrissat B."/>
            <person name="Morin E."/>
            <person name="Kohler A."/>
            <person name="Barry K."/>
            <person name="LaButti K."/>
            <person name="Morin E."/>
            <person name="Salamov A."/>
            <person name="Lipzen A."/>
            <person name="Mereny Z."/>
            <person name="Hegedus B."/>
            <person name="Baldrian P."/>
            <person name="Stursova M."/>
            <person name="Weitz H."/>
            <person name="Taylor A."/>
            <person name="Grigoriev I.V."/>
            <person name="Nagy L.G."/>
            <person name="Martin F."/>
            <person name="Kauserud H."/>
        </authorList>
    </citation>
    <scope>NUCLEOTIDE SEQUENCE</scope>
    <source>
        <strain evidence="3">CBHHK188m</strain>
    </source>
</reference>
<keyword evidence="2" id="KW-1133">Transmembrane helix</keyword>
<proteinExistence type="predicted"/>
<feature type="region of interest" description="Disordered" evidence="1">
    <location>
        <begin position="281"/>
        <end position="302"/>
    </location>
</feature>
<evidence type="ECO:0000313" key="4">
    <source>
        <dbReference type="Proteomes" id="UP001215280"/>
    </source>
</evidence>
<feature type="region of interest" description="Disordered" evidence="1">
    <location>
        <begin position="362"/>
        <end position="444"/>
    </location>
</feature>
<gene>
    <name evidence="3" type="ORF">DFH07DRAFT_750828</name>
</gene>
<name>A0AAD7IHF2_9AGAR</name>
<feature type="transmembrane region" description="Helical" evidence="2">
    <location>
        <begin position="311"/>
        <end position="334"/>
    </location>
</feature>
<sequence>MASTSTLRQIVVDDTDPAIHYGDTGWFSADPANLNVGNFGPIYNGTSHATTNDASLSFEFSGTSITVYGTIIVKTVNNVSDPTWTCYVDEIPIGSQNPTFQFPENNWNLCAQSELTAGPHNLTIQVQSKGQAFYLDDLVYTPTPDVTFERAVVIYPNTDPAVSFGAGWDTFGGENGTQSKGAQVALNFHGTSVTPFAFVPTERPHNATSATYSIDGGASVNFALQGLAAGNSSTVATEYNVPLFTTPELEAGTHNLVVTYEGDGDHTPLVVQGFYVTNTTTPASSSSSTTSPAFSSNTSSVNLASSRHSPAGVIAGGLIAGVFVLALLAGVALWQRKRRRRVGDATAANPYPMGMAYNGAPPIGVAQPSSGASGARSEGSRPSTDYPGGSQSGGAGSTSAVPSHGSAHTPAAPVVRGKRAREIAAAAALPPPSNARAPSNPHAVVVRHEDSGVRLPVASPADAPLPEMVELPPGYSPD</sequence>
<accession>A0AAD7IHF2</accession>
<comment type="caution">
    <text evidence="3">The sequence shown here is derived from an EMBL/GenBank/DDBJ whole genome shotgun (WGS) entry which is preliminary data.</text>
</comment>
<dbReference type="Gene3D" id="2.60.120.260">
    <property type="entry name" value="Galactose-binding domain-like"/>
    <property type="match status" value="2"/>
</dbReference>
<organism evidence="3 4">
    <name type="scientific">Mycena maculata</name>
    <dbReference type="NCBI Taxonomy" id="230809"/>
    <lineage>
        <taxon>Eukaryota</taxon>
        <taxon>Fungi</taxon>
        <taxon>Dikarya</taxon>
        <taxon>Basidiomycota</taxon>
        <taxon>Agaricomycotina</taxon>
        <taxon>Agaricomycetes</taxon>
        <taxon>Agaricomycetidae</taxon>
        <taxon>Agaricales</taxon>
        <taxon>Marasmiineae</taxon>
        <taxon>Mycenaceae</taxon>
        <taxon>Mycena</taxon>
    </lineage>
</organism>
<evidence type="ECO:0000256" key="2">
    <source>
        <dbReference type="SAM" id="Phobius"/>
    </source>
</evidence>
<feature type="region of interest" description="Disordered" evidence="1">
    <location>
        <begin position="456"/>
        <end position="478"/>
    </location>
</feature>